<gene>
    <name evidence="2" type="ORF">AYM40_00645</name>
</gene>
<keyword evidence="3" id="KW-1185">Reference proteome</keyword>
<evidence type="ECO:0000256" key="1">
    <source>
        <dbReference type="SAM" id="MobiDB-lite"/>
    </source>
</evidence>
<accession>A0A160FH51</accession>
<protein>
    <submittedName>
        <fullName evidence="2">Uncharacterized protein</fullName>
    </submittedName>
</protein>
<name>A0A160FH51_9BURK</name>
<dbReference type="AlphaFoldDB" id="A0A160FH51"/>
<proteinExistence type="predicted"/>
<dbReference type="EMBL" id="CP014578">
    <property type="protein sequence ID" value="ANB71026.1"/>
    <property type="molecule type" value="Genomic_DNA"/>
</dbReference>
<feature type="compositionally biased region" description="Basic and acidic residues" evidence="1">
    <location>
        <begin position="22"/>
        <end position="38"/>
    </location>
</feature>
<dbReference type="RefSeq" id="WP_063494517.1">
    <property type="nucleotide sequence ID" value="NZ_CP014578.1"/>
</dbReference>
<sequence>MGTHSIYIELIAVLMTAVPKDSNEAVARDGSNDRDKRIGTTPRSNIERGTPVDRVAREPG</sequence>
<dbReference type="Proteomes" id="UP000076852">
    <property type="component" value="Chromosome 1"/>
</dbReference>
<feature type="region of interest" description="Disordered" evidence="1">
    <location>
        <begin position="22"/>
        <end position="60"/>
    </location>
</feature>
<dbReference type="OrthoDB" id="9862896at2"/>
<reference evidence="2 3" key="1">
    <citation type="journal article" date="2016" name="Gene">
        <title>PacBio SMRT assembly of a complex multi-replicon genome reveals chlorocatechol degradative operon in a region of genome plasticity.</title>
        <authorList>
            <person name="Ricker N."/>
            <person name="Shen S.Y."/>
            <person name="Goordial J."/>
            <person name="Jin S."/>
            <person name="Fulthorpe R.R."/>
        </authorList>
    </citation>
    <scope>NUCLEOTIDE SEQUENCE [LARGE SCALE GENOMIC DNA]</scope>
    <source>
        <strain evidence="2 3">OLGA172</strain>
    </source>
</reference>
<feature type="compositionally biased region" description="Basic and acidic residues" evidence="1">
    <location>
        <begin position="50"/>
        <end position="60"/>
    </location>
</feature>
<dbReference type="KEGG" id="buz:AYM40_00645"/>
<evidence type="ECO:0000313" key="3">
    <source>
        <dbReference type="Proteomes" id="UP000076852"/>
    </source>
</evidence>
<organism evidence="2 3">
    <name type="scientific">Paraburkholderia phytofirmans OLGA172</name>
    <dbReference type="NCBI Taxonomy" id="1417228"/>
    <lineage>
        <taxon>Bacteria</taxon>
        <taxon>Pseudomonadati</taxon>
        <taxon>Pseudomonadota</taxon>
        <taxon>Betaproteobacteria</taxon>
        <taxon>Burkholderiales</taxon>
        <taxon>Burkholderiaceae</taxon>
        <taxon>Paraburkholderia</taxon>
    </lineage>
</organism>
<evidence type="ECO:0000313" key="2">
    <source>
        <dbReference type="EMBL" id="ANB71026.1"/>
    </source>
</evidence>